<dbReference type="RefSeq" id="WP_218315638.1">
    <property type="nucleotide sequence ID" value="NZ_JAGSPB010000001.1"/>
</dbReference>
<proteinExistence type="predicted"/>
<protein>
    <submittedName>
        <fullName evidence="1">Uncharacterized protein</fullName>
    </submittedName>
</protein>
<dbReference type="Proteomes" id="UP000699975">
    <property type="component" value="Unassembled WGS sequence"/>
</dbReference>
<evidence type="ECO:0000313" key="1">
    <source>
        <dbReference type="EMBL" id="MBV7265142.1"/>
    </source>
</evidence>
<sequence length="189" mass="21645">MPMIWLSKLLIPEGRSERLYRDLRDTVKAEIIPALEQAGFAQGENPMCPKPSARTKVYNPHGLFRRGRAGHDDLIEIVYDDWSYPEFYLILGVAPYEGVIVWGKPFPYERMGTSESPELFSLSSSVRSFRPFLLLWPFQDERNIPRVVDHAVKLLPQVFDWFDNGVVGPNLFGGRNDDSVDRALDDTKS</sequence>
<organism evidence="1 2">
    <name type="scientific">Erythrobacter ani</name>
    <dbReference type="NCBI Taxonomy" id="2827235"/>
    <lineage>
        <taxon>Bacteria</taxon>
        <taxon>Pseudomonadati</taxon>
        <taxon>Pseudomonadota</taxon>
        <taxon>Alphaproteobacteria</taxon>
        <taxon>Sphingomonadales</taxon>
        <taxon>Erythrobacteraceae</taxon>
        <taxon>Erythrobacter/Porphyrobacter group</taxon>
        <taxon>Erythrobacter</taxon>
    </lineage>
</organism>
<accession>A0ABS6SKU0</accession>
<dbReference type="EMBL" id="JAGSPB010000001">
    <property type="protein sequence ID" value="MBV7265142.1"/>
    <property type="molecule type" value="Genomic_DNA"/>
</dbReference>
<reference evidence="1 2" key="1">
    <citation type="submission" date="2021-04" db="EMBL/GenBank/DDBJ databases">
        <authorList>
            <person name="Pira H."/>
            <person name="Risdian C."/>
            <person name="Wink J."/>
        </authorList>
    </citation>
    <scope>NUCLEOTIDE SEQUENCE [LARGE SCALE GENOMIC DNA]</scope>
    <source>
        <strain evidence="1 2">WH131</strain>
    </source>
</reference>
<evidence type="ECO:0000313" key="2">
    <source>
        <dbReference type="Proteomes" id="UP000699975"/>
    </source>
</evidence>
<comment type="caution">
    <text evidence="1">The sequence shown here is derived from an EMBL/GenBank/DDBJ whole genome shotgun (WGS) entry which is preliminary data.</text>
</comment>
<name>A0ABS6SKU0_9SPHN</name>
<gene>
    <name evidence="1" type="ORF">KCG45_03045</name>
</gene>
<keyword evidence="2" id="KW-1185">Reference proteome</keyword>